<comment type="caution">
    <text evidence="12">The sequence shown here is derived from an EMBL/GenBank/DDBJ whole genome shotgun (WGS) entry which is preliminary data.</text>
</comment>
<feature type="transmembrane region" description="Helical" evidence="9">
    <location>
        <begin position="537"/>
        <end position="560"/>
    </location>
</feature>
<protein>
    <submittedName>
        <fullName evidence="12">Cellulose synthase</fullName>
    </submittedName>
</protein>
<dbReference type="CDD" id="cd06421">
    <property type="entry name" value="CESA_CelA_like"/>
    <property type="match status" value="1"/>
</dbReference>
<keyword evidence="7 9" id="KW-0472">Membrane</keyword>
<evidence type="ECO:0000259" key="10">
    <source>
        <dbReference type="Pfam" id="PF00535"/>
    </source>
</evidence>
<dbReference type="RefSeq" id="WP_109822210.1">
    <property type="nucleotide sequence ID" value="NZ_QGKL01000012.1"/>
</dbReference>
<gene>
    <name evidence="12" type="ORF">DKT75_04380</name>
</gene>
<proteinExistence type="predicted"/>
<keyword evidence="4" id="KW-0808">Transferase</keyword>
<dbReference type="AlphaFoldDB" id="A0A317CJ62"/>
<feature type="transmembrane region" description="Helical" evidence="9">
    <location>
        <begin position="25"/>
        <end position="43"/>
    </location>
</feature>
<evidence type="ECO:0000256" key="3">
    <source>
        <dbReference type="ARBA" id="ARBA00022676"/>
    </source>
</evidence>
<dbReference type="PANTHER" id="PTHR43867">
    <property type="entry name" value="CELLULOSE SYNTHASE CATALYTIC SUBUNIT A [UDP-FORMING]"/>
    <property type="match status" value="1"/>
</dbReference>
<evidence type="ECO:0000256" key="7">
    <source>
        <dbReference type="ARBA" id="ARBA00023136"/>
    </source>
</evidence>
<evidence type="ECO:0000256" key="6">
    <source>
        <dbReference type="ARBA" id="ARBA00022989"/>
    </source>
</evidence>
<evidence type="ECO:0000259" key="11">
    <source>
        <dbReference type="Pfam" id="PF13632"/>
    </source>
</evidence>
<dbReference type="OrthoDB" id="9806824at2"/>
<evidence type="ECO:0000256" key="4">
    <source>
        <dbReference type="ARBA" id="ARBA00022679"/>
    </source>
</evidence>
<comment type="subcellular location">
    <subcellularLocation>
        <location evidence="1">Membrane</location>
        <topology evidence="1">Multi-pass membrane protein</topology>
    </subcellularLocation>
</comment>
<name>A0A317CJ62_9GAMM</name>
<feature type="domain" description="Glycosyltransferase 2-like" evidence="10">
    <location>
        <begin position="115"/>
        <end position="303"/>
    </location>
</feature>
<comment type="pathway">
    <text evidence="2">Glycan metabolism.</text>
</comment>
<dbReference type="GO" id="GO:0016758">
    <property type="term" value="F:hexosyltransferase activity"/>
    <property type="evidence" value="ECO:0007669"/>
    <property type="project" value="TreeGrafter"/>
</dbReference>
<evidence type="ECO:0000256" key="1">
    <source>
        <dbReference type="ARBA" id="ARBA00004141"/>
    </source>
</evidence>
<feature type="transmembrane region" description="Helical" evidence="9">
    <location>
        <begin position="432"/>
        <end position="460"/>
    </location>
</feature>
<dbReference type="EMBL" id="QGKL01000012">
    <property type="protein sequence ID" value="PWQ98369.1"/>
    <property type="molecule type" value="Genomic_DNA"/>
</dbReference>
<evidence type="ECO:0000256" key="5">
    <source>
        <dbReference type="ARBA" id="ARBA00022692"/>
    </source>
</evidence>
<feature type="transmembrane region" description="Helical" evidence="9">
    <location>
        <begin position="55"/>
        <end position="80"/>
    </location>
</feature>
<dbReference type="Pfam" id="PF00535">
    <property type="entry name" value="Glycos_transf_2"/>
    <property type="match status" value="1"/>
</dbReference>
<evidence type="ECO:0000313" key="13">
    <source>
        <dbReference type="Proteomes" id="UP000245506"/>
    </source>
</evidence>
<dbReference type="PANTHER" id="PTHR43867:SF2">
    <property type="entry name" value="CELLULOSE SYNTHASE CATALYTIC SUBUNIT A [UDP-FORMING]"/>
    <property type="match status" value="1"/>
</dbReference>
<organism evidence="12 13">
    <name type="scientific">Leucothrix arctica</name>
    <dbReference type="NCBI Taxonomy" id="1481894"/>
    <lineage>
        <taxon>Bacteria</taxon>
        <taxon>Pseudomonadati</taxon>
        <taxon>Pseudomonadota</taxon>
        <taxon>Gammaproteobacteria</taxon>
        <taxon>Thiotrichales</taxon>
        <taxon>Thiotrichaceae</taxon>
        <taxon>Leucothrix</taxon>
    </lineage>
</organism>
<accession>A0A317CJ62</accession>
<dbReference type="InterPro" id="IPR029044">
    <property type="entry name" value="Nucleotide-diphossugar_trans"/>
</dbReference>
<feature type="transmembrane region" description="Helical" evidence="9">
    <location>
        <begin position="472"/>
        <end position="495"/>
    </location>
</feature>
<dbReference type="InterPro" id="IPR001173">
    <property type="entry name" value="Glyco_trans_2-like"/>
</dbReference>
<evidence type="ECO:0000256" key="9">
    <source>
        <dbReference type="SAM" id="Phobius"/>
    </source>
</evidence>
<evidence type="ECO:0000313" key="12">
    <source>
        <dbReference type="EMBL" id="PWQ98369.1"/>
    </source>
</evidence>
<dbReference type="Proteomes" id="UP000245506">
    <property type="component" value="Unassembled WGS sequence"/>
</dbReference>
<dbReference type="Pfam" id="PF13632">
    <property type="entry name" value="Glyco_trans_2_3"/>
    <property type="match status" value="1"/>
</dbReference>
<evidence type="ECO:0000256" key="8">
    <source>
        <dbReference type="SAM" id="MobiDB-lite"/>
    </source>
</evidence>
<dbReference type="Gene3D" id="3.90.550.10">
    <property type="entry name" value="Spore Coat Polysaccharide Biosynthesis Protein SpsA, Chain A"/>
    <property type="match status" value="1"/>
</dbReference>
<sequence>MSFYFEKFEHRKPEPPLEHSPNRELLWQYLAIINLVLGIWYISWRWTSSLNLDALWYAIPLVIAETGAFIGLCFFTFNLWKVEDTPKQKPPVLLSDVTSYTPQEDRPLKIDMYFPSYDEDPELVRLSIRDAKKVTYPHNIDILISVLDDGKRDAMRLVAEEEGVNYITRDSNIGFKAGNLRNAMEQTSGDFIVICDADTRPFPTIIEHTLGYFRDPNVAWVQTPQWFFDLPEGHSLTDKLDKRFSTPGRKVGSFIEKIIGPVKFGEDPFVNDPKMFYDVIQRRRNWCNASFCCGAGSIHRREAVMEAALKAYAESIDKEIQDNSQKIIKITGEDKLDPVAEASLKHQVLQDNEFTPYRFHVSEDIYTSIVLHTDEGRDWKSVMHPEVESKMLSPQDLLTWTIQRFKYAGGTLDIAKNDNPVFRKGMSMPQRLMYATTIWSYIGGIWNFIFLCAPLIYLFFAIAPVTAFSFDFYAHILPFLIMNELAFMVGCWGIAGYSSKASYLSFFSNNLRAIWTVMKGEKISFPVTPKDRQEGNFLHLLIPQLTIIGLTSLGILFAWWQVSTGKTGYSFDGVLLNTFWGLNNIVALSGIVLAALWRPSEEEESAEVEAKEETTESVFTEQPIMRETT</sequence>
<keyword evidence="5 9" id="KW-0812">Transmembrane</keyword>
<keyword evidence="13" id="KW-1185">Reference proteome</keyword>
<feature type="domain" description="Glycosyltransferase 2-like" evidence="11">
    <location>
        <begin position="342"/>
        <end position="467"/>
    </location>
</feature>
<evidence type="ECO:0000256" key="2">
    <source>
        <dbReference type="ARBA" id="ARBA00004881"/>
    </source>
</evidence>
<dbReference type="SUPFAM" id="SSF53448">
    <property type="entry name" value="Nucleotide-diphospho-sugar transferases"/>
    <property type="match status" value="1"/>
</dbReference>
<dbReference type="GO" id="GO:0005886">
    <property type="term" value="C:plasma membrane"/>
    <property type="evidence" value="ECO:0007669"/>
    <property type="project" value="TreeGrafter"/>
</dbReference>
<feature type="transmembrane region" description="Helical" evidence="9">
    <location>
        <begin position="580"/>
        <end position="597"/>
    </location>
</feature>
<keyword evidence="3" id="KW-0328">Glycosyltransferase</keyword>
<reference evidence="12 13" key="1">
    <citation type="submission" date="2018-05" db="EMBL/GenBank/DDBJ databases">
        <title>Leucothrix arctica sp. nov., isolated from Arctic seawater.</title>
        <authorList>
            <person name="Choi A."/>
            <person name="Baek K."/>
        </authorList>
    </citation>
    <scope>NUCLEOTIDE SEQUENCE [LARGE SCALE GENOMIC DNA]</scope>
    <source>
        <strain evidence="12 13">IMCC9719</strain>
    </source>
</reference>
<dbReference type="InterPro" id="IPR050321">
    <property type="entry name" value="Glycosyltr_2/OpgH_subfam"/>
</dbReference>
<feature type="region of interest" description="Disordered" evidence="8">
    <location>
        <begin position="604"/>
        <end position="629"/>
    </location>
</feature>
<keyword evidence="6 9" id="KW-1133">Transmembrane helix</keyword>